<dbReference type="STRING" id="1437606.BBOH_0150"/>
<gene>
    <name evidence="6" type="ORF">BBOH_0150</name>
</gene>
<dbReference type="GO" id="GO:0006396">
    <property type="term" value="P:RNA processing"/>
    <property type="evidence" value="ECO:0007669"/>
    <property type="project" value="InterPro"/>
</dbReference>
<feature type="domain" description="RNA 2-O ribose methyltransferase substrate binding" evidence="5">
    <location>
        <begin position="35"/>
        <end position="114"/>
    </location>
</feature>
<dbReference type="SUPFAM" id="SSF55315">
    <property type="entry name" value="L30e-like"/>
    <property type="match status" value="1"/>
</dbReference>
<evidence type="ECO:0000259" key="5">
    <source>
        <dbReference type="SMART" id="SM00967"/>
    </source>
</evidence>
<organism evidence="6 7">
    <name type="scientific">Bifidobacterium bohemicum DSM 22767</name>
    <dbReference type="NCBI Taxonomy" id="1437606"/>
    <lineage>
        <taxon>Bacteria</taxon>
        <taxon>Bacillati</taxon>
        <taxon>Actinomycetota</taxon>
        <taxon>Actinomycetes</taxon>
        <taxon>Bifidobacteriales</taxon>
        <taxon>Bifidobacteriaceae</taxon>
        <taxon>Bifidobacterium</taxon>
    </lineage>
</organism>
<dbReference type="InterPro" id="IPR001537">
    <property type="entry name" value="SpoU_MeTrfase"/>
</dbReference>
<dbReference type="Gene3D" id="3.40.1280.10">
    <property type="match status" value="1"/>
</dbReference>
<dbReference type="Proteomes" id="UP000029096">
    <property type="component" value="Unassembled WGS sequence"/>
</dbReference>
<keyword evidence="3 6" id="KW-0808">Transferase</keyword>
<dbReference type="InterPro" id="IPR029028">
    <property type="entry name" value="Alpha/beta_knot_MTases"/>
</dbReference>
<dbReference type="CDD" id="cd18095">
    <property type="entry name" value="SpoU-like_rRNA-MTase"/>
    <property type="match status" value="1"/>
</dbReference>
<dbReference type="RefSeq" id="WP_033520216.1">
    <property type="nucleotide sequence ID" value="NZ_JDUS01000001.1"/>
</dbReference>
<dbReference type="eggNOG" id="COG0566">
    <property type="taxonomic scope" value="Bacteria"/>
</dbReference>
<sequence>MPMNPDVIENVKSERVRRVADLAKSHGRKKAGRFLVEGPQSVREAVRWVPTALVDVYVQMGDGPQGLFSKVVADIVDEADRRGLYIHHVTASVMHKMSDDSQGIVAVAQTETFESVMQERSAAFANSTSLSPDRKTDGAENPTSMANAVPARGRRMAPGDLSEVVLKADAHTNSNTESTTVAAFWQVRDPGNAGTVIRSADAAGCAAVIFVDDCVDRFNPKVIRSTAGSLFHIPVVTMTTDEFFDWARSDGREVMAADVYGTPEVRPESLVEVIGGDLHAYRMPSDRQTAGDEVRNDGRSPRTVLFGNEARGLPAEVLGRVDRIVSIPLYGKAESLNLATSAAVMLFSLAMSSHIETMGRL</sequence>
<feature type="region of interest" description="Disordered" evidence="4">
    <location>
        <begin position="124"/>
        <end position="146"/>
    </location>
</feature>
<dbReference type="PANTHER" id="PTHR43191">
    <property type="entry name" value="RRNA METHYLTRANSFERASE 3"/>
    <property type="match status" value="1"/>
</dbReference>
<dbReference type="GO" id="GO:0003723">
    <property type="term" value="F:RNA binding"/>
    <property type="evidence" value="ECO:0007669"/>
    <property type="project" value="InterPro"/>
</dbReference>
<dbReference type="InterPro" id="IPR029026">
    <property type="entry name" value="tRNA_m1G_MTases_N"/>
</dbReference>
<dbReference type="GO" id="GO:0032259">
    <property type="term" value="P:methylation"/>
    <property type="evidence" value="ECO:0007669"/>
    <property type="project" value="UniProtKB-KW"/>
</dbReference>
<dbReference type="InterPro" id="IPR029064">
    <property type="entry name" value="Ribosomal_eL30-like_sf"/>
</dbReference>
<comment type="caution">
    <text evidence="6">The sequence shown here is derived from an EMBL/GenBank/DDBJ whole genome shotgun (WGS) entry which is preliminary data.</text>
</comment>
<evidence type="ECO:0000256" key="3">
    <source>
        <dbReference type="ARBA" id="ARBA00022679"/>
    </source>
</evidence>
<dbReference type="Pfam" id="PF22435">
    <property type="entry name" value="MRM3-like_sub_bind"/>
    <property type="match status" value="1"/>
</dbReference>
<dbReference type="SMART" id="SM00967">
    <property type="entry name" value="SpoU_sub_bind"/>
    <property type="match status" value="1"/>
</dbReference>
<dbReference type="InterPro" id="IPR051259">
    <property type="entry name" value="rRNA_Methyltransferase"/>
</dbReference>
<dbReference type="Pfam" id="PF00588">
    <property type="entry name" value="SpoU_methylase"/>
    <property type="match status" value="1"/>
</dbReference>
<evidence type="ECO:0000313" key="6">
    <source>
        <dbReference type="EMBL" id="KFI46678.1"/>
    </source>
</evidence>
<keyword evidence="2 6" id="KW-0489">Methyltransferase</keyword>
<comment type="similarity">
    <text evidence="1">Belongs to the class IV-like SAM-binding methyltransferase superfamily. RNA methyltransferase TrmH family.</text>
</comment>
<dbReference type="GO" id="GO:0008173">
    <property type="term" value="F:RNA methyltransferase activity"/>
    <property type="evidence" value="ECO:0007669"/>
    <property type="project" value="InterPro"/>
</dbReference>
<evidence type="ECO:0000256" key="4">
    <source>
        <dbReference type="SAM" id="MobiDB-lite"/>
    </source>
</evidence>
<evidence type="ECO:0000256" key="2">
    <source>
        <dbReference type="ARBA" id="ARBA00022603"/>
    </source>
</evidence>
<dbReference type="EC" id="2.1.1.208" evidence="6"/>
<name>A0A086ZJH8_9BIFI</name>
<accession>A0A086ZJH8</accession>
<dbReference type="Gene3D" id="3.30.1330.30">
    <property type="match status" value="1"/>
</dbReference>
<evidence type="ECO:0000313" key="7">
    <source>
        <dbReference type="Proteomes" id="UP000029096"/>
    </source>
</evidence>
<dbReference type="InterPro" id="IPR013123">
    <property type="entry name" value="SpoU_subst-bd"/>
</dbReference>
<keyword evidence="7" id="KW-1185">Reference proteome</keyword>
<reference evidence="6 7" key="1">
    <citation type="submission" date="2014-03" db="EMBL/GenBank/DDBJ databases">
        <title>Genomics of Bifidobacteria.</title>
        <authorList>
            <person name="Ventura M."/>
            <person name="Milani C."/>
            <person name="Lugli G.A."/>
        </authorList>
    </citation>
    <scope>NUCLEOTIDE SEQUENCE [LARGE SCALE GENOMIC DNA]</scope>
    <source>
        <strain evidence="6 7">DSM 22767</strain>
    </source>
</reference>
<evidence type="ECO:0000256" key="1">
    <source>
        <dbReference type="ARBA" id="ARBA00007228"/>
    </source>
</evidence>
<dbReference type="SUPFAM" id="SSF75217">
    <property type="entry name" value="alpha/beta knot"/>
    <property type="match status" value="1"/>
</dbReference>
<proteinExistence type="inferred from homology"/>
<dbReference type="EMBL" id="JGYP01000001">
    <property type="protein sequence ID" value="KFI46678.1"/>
    <property type="molecule type" value="Genomic_DNA"/>
</dbReference>
<dbReference type="InterPro" id="IPR053888">
    <property type="entry name" value="MRM3-like_sub_bind"/>
</dbReference>
<protein>
    <submittedName>
        <fullName evidence="6">rRNA methylase</fullName>
        <ecNumber evidence="6">2.1.1.208</ecNumber>
    </submittedName>
</protein>
<dbReference type="GO" id="GO:0005737">
    <property type="term" value="C:cytoplasm"/>
    <property type="evidence" value="ECO:0007669"/>
    <property type="project" value="UniProtKB-ARBA"/>
</dbReference>
<dbReference type="PANTHER" id="PTHR43191:SF2">
    <property type="entry name" value="RRNA METHYLTRANSFERASE 3, MITOCHONDRIAL"/>
    <property type="match status" value="1"/>
</dbReference>
<dbReference type="AlphaFoldDB" id="A0A086ZJH8"/>